<dbReference type="Gene3D" id="3.40.50.980">
    <property type="match status" value="4"/>
</dbReference>
<keyword evidence="4" id="KW-0596">Phosphopantetheine</keyword>
<dbReference type="InterPro" id="IPR057737">
    <property type="entry name" value="Condensation_MtbB-like"/>
</dbReference>
<dbReference type="InterPro" id="IPR029479">
    <property type="entry name" value="Nitroreductase"/>
</dbReference>
<evidence type="ECO:0000256" key="5">
    <source>
        <dbReference type="ARBA" id="ARBA00022553"/>
    </source>
</evidence>
<dbReference type="GO" id="GO:0044550">
    <property type="term" value="P:secondary metabolite biosynthetic process"/>
    <property type="evidence" value="ECO:0007669"/>
    <property type="project" value="TreeGrafter"/>
</dbReference>
<evidence type="ECO:0000313" key="10">
    <source>
        <dbReference type="Proteomes" id="UP000620559"/>
    </source>
</evidence>
<dbReference type="FunFam" id="3.30.559.30:FF:000006">
    <property type="entry name" value="Yersiniabactin polyketide/non-ribosomal peptide synthetase"/>
    <property type="match status" value="1"/>
</dbReference>
<feature type="region of interest" description="Disordered" evidence="7">
    <location>
        <begin position="2028"/>
        <end position="2067"/>
    </location>
</feature>
<dbReference type="CDD" id="cd12114">
    <property type="entry name" value="A_NRPS_TlmIV_like"/>
    <property type="match status" value="1"/>
</dbReference>
<dbReference type="GO" id="GO:0008610">
    <property type="term" value="P:lipid biosynthetic process"/>
    <property type="evidence" value="ECO:0007669"/>
    <property type="project" value="UniProtKB-ARBA"/>
</dbReference>
<evidence type="ECO:0000259" key="8">
    <source>
        <dbReference type="PROSITE" id="PS50075"/>
    </source>
</evidence>
<dbReference type="FunFam" id="3.30.300.30:FF:000010">
    <property type="entry name" value="Enterobactin synthetase component F"/>
    <property type="match status" value="1"/>
</dbReference>
<dbReference type="NCBIfam" id="TIGR01733">
    <property type="entry name" value="AA-adenyl-dom"/>
    <property type="match status" value="2"/>
</dbReference>
<comment type="cofactor">
    <cofactor evidence="1">
        <name>pantetheine 4'-phosphate</name>
        <dbReference type="ChEBI" id="CHEBI:47942"/>
    </cofactor>
</comment>
<dbReference type="InterPro" id="IPR025110">
    <property type="entry name" value="AMP-bd_C"/>
</dbReference>
<dbReference type="InterPro" id="IPR009081">
    <property type="entry name" value="PP-bd_ACP"/>
</dbReference>
<dbReference type="GO" id="GO:0043041">
    <property type="term" value="P:amino acid activation for nonribosomal peptide biosynthetic process"/>
    <property type="evidence" value="ECO:0007669"/>
    <property type="project" value="TreeGrafter"/>
</dbReference>
<dbReference type="PROSITE" id="PS00012">
    <property type="entry name" value="PHOSPHOPANTETHEINE"/>
    <property type="match status" value="2"/>
</dbReference>
<dbReference type="RefSeq" id="WP_193919270.1">
    <property type="nucleotide sequence ID" value="NZ_JADEWL010000021.1"/>
</dbReference>
<dbReference type="SUPFAM" id="SSF52777">
    <property type="entry name" value="CoA-dependent acyltransferases"/>
    <property type="match status" value="4"/>
</dbReference>
<dbReference type="InterPro" id="IPR001242">
    <property type="entry name" value="Condensation_dom"/>
</dbReference>
<dbReference type="FunFam" id="3.30.559.10:FF:000012">
    <property type="entry name" value="Non-ribosomal peptide synthetase"/>
    <property type="match status" value="1"/>
</dbReference>
<dbReference type="InterPro" id="IPR045851">
    <property type="entry name" value="AMP-bd_C_sf"/>
</dbReference>
<keyword evidence="5" id="KW-0597">Phosphoprotein</keyword>
<dbReference type="Gene3D" id="3.30.300.30">
    <property type="match status" value="3"/>
</dbReference>
<dbReference type="EMBL" id="JADEWL010000021">
    <property type="protein sequence ID" value="MBE9212897.1"/>
    <property type="molecule type" value="Genomic_DNA"/>
</dbReference>
<evidence type="ECO:0000256" key="6">
    <source>
        <dbReference type="ARBA" id="ARBA00022598"/>
    </source>
</evidence>
<comment type="similarity">
    <text evidence="3">Belongs to the ATP-dependent AMP-binding enzyme family.</text>
</comment>
<dbReference type="Proteomes" id="UP000620559">
    <property type="component" value="Unassembled WGS sequence"/>
</dbReference>
<reference evidence="9" key="1">
    <citation type="submission" date="2020-10" db="EMBL/GenBank/DDBJ databases">
        <authorList>
            <person name="Castelo-Branco R."/>
            <person name="Eusebio N."/>
            <person name="Adriana R."/>
            <person name="Vieira A."/>
            <person name="Brugerolle De Fraissinette N."/>
            <person name="Rezende De Castro R."/>
            <person name="Schneider M.P."/>
            <person name="Vasconcelos V."/>
            <person name="Leao P.N."/>
        </authorList>
    </citation>
    <scope>NUCLEOTIDE SEQUENCE</scope>
    <source>
        <strain evidence="9">LEGE 06105</strain>
    </source>
</reference>
<dbReference type="CDD" id="cd19531">
    <property type="entry name" value="LCL_NRPS-like"/>
    <property type="match status" value="1"/>
</dbReference>
<evidence type="ECO:0000256" key="4">
    <source>
        <dbReference type="ARBA" id="ARBA00022450"/>
    </source>
</evidence>
<dbReference type="InterPro" id="IPR023213">
    <property type="entry name" value="CAT-like_dom_sf"/>
</dbReference>
<dbReference type="InterPro" id="IPR036736">
    <property type="entry name" value="ACP-like_sf"/>
</dbReference>
<evidence type="ECO:0000256" key="2">
    <source>
        <dbReference type="ARBA" id="ARBA00004924"/>
    </source>
</evidence>
<gene>
    <name evidence="9" type="ORF">IQ247_09360</name>
</gene>
<dbReference type="PANTHER" id="PTHR45527:SF10">
    <property type="entry name" value="PYOCHELIN SYNTHASE PCHF"/>
    <property type="match status" value="1"/>
</dbReference>
<dbReference type="Gene3D" id="3.40.109.10">
    <property type="entry name" value="NADH Oxidase"/>
    <property type="match status" value="1"/>
</dbReference>
<sequence>MDNIYEQLTKLTPEQRKLFKRRLKERGIVIPDNNQIYPRESGDELPLSFAQQRLWFIQQLEPESSTYNVPSALKLKGKLNVGVLEKSLNEIIRRHEILRTTFISNSQKEPVQKIAVPEELSLPVVDLQGLLSREDIVRKLVRDAYESPFDLTKPLLRLSLIKLSEFEHILLITTHHIISDRWSIGVFLRELSSIYNAFCDRKTISGGDATKNPLNELPIQYGDFAIWQRQWLQGEVLENQTNYWKEKLNNLSVLELPTDRKRLPVPSYKGAHYPLSLSQRLSEKLRNLSAKSGVTLFTMLLSAFQVLLHRYTHQDDIVVGTDIANRDRTEIEPLIGLLVNTLVLRTDVSGNPTFRELLQRVREVVLGAFAHKDLPFEKLVEILNPNRDISQMMPLFQVKFDLQLASVKPLQLNNLTVERDAYKQEFVKYELRLNLQDTEKGICGQVEYSSDLFDEETIVRLVEHFRVLLGGIVDNPDCHIGNLPLLSEAESKQILWEWNQTQREYEDLCIHELFALQVEKTPDAIALVHDDCHLTYRELNKRANQLAHYLQTLGVKPESKVGVYFERNLELVIGILAILKAGAAYVPLDPTYPEARTAYIIEDAQIEILLTETSPPAPLLGKERGAGGRLVSPHDREKGVEESFSPLLDKERGAGGGVRLFNDWEKIAQHSTDNPKSQVTADNLAYLIYTSGSTGKPKGVAIAHRSTVTLLHWAREVFNDQVIAGMLASTSICFDLSVFELFVPLSWGGKIILVENVLDLVDLPGAWGITTINTVPSAISQLSRVNAIPNSVNTINLAGEALQWSLVQQLEKHPYIQQIFNLYGPSEDTIYSTYALVGGRGKGVGRQGEKELITNYQLPITNYQSPPIGFPIANTQAYILDSYLQPVPVGVIGELYLGGAGLARGYFNKPDLTAQRFIPNRFNSFFTEDDELINRRDAESAEEEGREKKIPNSQLPISRLYKTGDLVRYLADGNIEYIGRLDSQVKIRGYRIEIGEVEAALSQYPQVQESAVNVREEGENKLLVAYVVFKDDLEISISQVRNFLSERLPVYMIPAAFVELDELPRLPNGKINRRKLPLPDTIRRELKTTFIQPQTEIEKAIAKIWQDELKVEQVGLHDNFFELGGHSLLGIKIIAEINQCLQVDIPLRSLFLNPTVAGLVEQVENNSVIPNFQSLPKLVPDLTQRYEPFPLTDIQQAYWIGRNKAFELGNVSTHGYREIETVGLSVQQVEVALQQLINRHDMLRVIVESDGKQRILPQVPPYKIKTLNLCASSVEEVDKELTNLRDKLSHQVLSTEEYPLFDIQAVLLSDDRVRFLISFDVLMGDAWSLQILAQELVLLIQQSNKFPPLEISFRDYVLAENEFRNSDKYQQSWNYWLSRLTTLPPAPQLPLQKNPNAIKQPRFIRRTHTLKPELWGKIKQLATQNNITPSGLLLAAFAEILTLWSNNPQFTLNLTLFNRLPLHPQVNQLIGDFTSSTLLAIDNSGKDIFATRAKRIQEQLWSDLDHRYVSGVEVLRRLARTKGRMTGALMPVVFTSTLTQDNSEKSSRNRNWDGEVVYSVSQTSQVYLDHQVSEINGALVYNWDTIDELFPSGMLDDMFTTYSRFLESLANQAAWQNTTRQLLPSTQLEIFNRVNATQANLINTQPLLHELFFDRVALNPDKQAIITSNVCFSYQELRDRTLYLTTQLQELGLQNQLIAVVMSKGWEQVVAVLGILTAGAAYVPIDPELPRERRSQILQQAQIEYVVIQPWLDNSDYWEDGITRIVVENSMKNLTPSFRTPLSLVRRGDGGEVTLESSQLAYIIYTSGSTGLPKGVMINHQGAVNTILDINQRFGITQQDCVLALSSLSFDLSVYDIFGTLAAGATIVIPDADLAKDSAHWTNLIQEYHVTIWNSVPALMQLLVEHLESVEQKTNSLRLVLMSGDWIPLNLPQRIWNQLTNAEIISLGGATEASIWSIAYPIKEINPSWKSIPYGYPLTNQQFYVLNEAMEPCPIWVTGQLYISGIGLAKGYLNQPQLTAEKFIPNPFVEETSPRPDGHPSPYQGEGKGTSPRPDGHPSPYQGEGKGVRLYKTGDLGRYLPDGSIEFLGREDFQVKVNGYRIELGEIETVLLKNPLIQEAVVTAVGNFDNQLDNKQLVAYIVPNPVEKIDFKLQQLGIRKDEGEKQIELPQLERDENINQAYLRRQSYRQFLQQPINLNQFSQWIGSLAQMQLKDFPLPKYRYGSAGSLYPVQAYLYVKNNRIAGLEPGIYYYHPAKHNLTLLHQESVIDNQVYSGNQAIFEESGFSLFLIAELAAITPVYGDKAKDFCLLEAGYISQLLMETAPDFKIGLCPIGVLEFERIREWFNLEPSQILLHSFVGGKIEQTWTQQWMSSETPQQSMSISERLRQYLQQKLPDYMVPSHYMLLDTLPLTSNGKIDRRALPKPQLHGQIDVEYVAAKTELEKAIAQIWRNALKLEQIGIHDNFFELGGNSLSATQVITQMRQILQVEITIRHFFEAPTIAEQAQVIEQQPKQISCVETIKKVERNNNQEILENLEEISEEDVDALLKQMMEE</sequence>
<dbReference type="Gene3D" id="3.30.559.30">
    <property type="entry name" value="Nonribosomal peptide synthetase, condensation domain"/>
    <property type="match status" value="2"/>
</dbReference>
<dbReference type="SUPFAM" id="SSF56801">
    <property type="entry name" value="Acetyl-CoA synthetase-like"/>
    <property type="match status" value="2"/>
</dbReference>
<dbReference type="GO" id="GO:0016874">
    <property type="term" value="F:ligase activity"/>
    <property type="evidence" value="ECO:0007669"/>
    <property type="project" value="UniProtKB-KW"/>
</dbReference>
<dbReference type="FunFam" id="3.30.559.10:FF:000023">
    <property type="entry name" value="Non-ribosomal peptide synthetase"/>
    <property type="match status" value="1"/>
</dbReference>
<comment type="pathway">
    <text evidence="2">Siderophore biosynthesis.</text>
</comment>
<dbReference type="InterPro" id="IPR010071">
    <property type="entry name" value="AA_adenyl_dom"/>
</dbReference>
<evidence type="ECO:0000256" key="1">
    <source>
        <dbReference type="ARBA" id="ARBA00001957"/>
    </source>
</evidence>
<dbReference type="CDD" id="cd12115">
    <property type="entry name" value="A_NRPS_Sfm_like"/>
    <property type="match status" value="1"/>
</dbReference>
<dbReference type="SUPFAM" id="SSF55469">
    <property type="entry name" value="FMN-dependent nitroreductase-like"/>
    <property type="match status" value="1"/>
</dbReference>
<dbReference type="PANTHER" id="PTHR45527">
    <property type="entry name" value="NONRIBOSOMAL PEPTIDE SYNTHETASE"/>
    <property type="match status" value="1"/>
</dbReference>
<dbReference type="FunFam" id="1.10.1200.10:FF:000005">
    <property type="entry name" value="Nonribosomal peptide synthetase 1"/>
    <property type="match status" value="2"/>
</dbReference>
<evidence type="ECO:0000256" key="3">
    <source>
        <dbReference type="ARBA" id="ARBA00006432"/>
    </source>
</evidence>
<dbReference type="InterPro" id="IPR020845">
    <property type="entry name" value="AMP-binding_CS"/>
</dbReference>
<dbReference type="SUPFAM" id="SSF47336">
    <property type="entry name" value="ACP-like"/>
    <property type="match status" value="2"/>
</dbReference>
<accession>A0A8J7F178</accession>
<dbReference type="InterPro" id="IPR000873">
    <property type="entry name" value="AMP-dep_synth/lig_dom"/>
</dbReference>
<evidence type="ECO:0000313" key="9">
    <source>
        <dbReference type="EMBL" id="MBE9212897.1"/>
    </source>
</evidence>
<comment type="caution">
    <text evidence="9">The sequence shown here is derived from an EMBL/GenBank/DDBJ whole genome shotgun (WGS) entry which is preliminary data.</text>
</comment>
<dbReference type="Gene3D" id="1.10.1200.10">
    <property type="entry name" value="ACP-like"/>
    <property type="match status" value="2"/>
</dbReference>
<proteinExistence type="inferred from homology"/>
<dbReference type="Pfam" id="PF00501">
    <property type="entry name" value="AMP-binding"/>
    <property type="match status" value="2"/>
</dbReference>
<dbReference type="Pfam" id="PF13193">
    <property type="entry name" value="AMP-binding_C"/>
    <property type="match status" value="1"/>
</dbReference>
<name>A0A8J7F178_9CYAN</name>
<dbReference type="CDD" id="cd02142">
    <property type="entry name" value="McbC_SagB-like_oxidoreductase"/>
    <property type="match status" value="1"/>
</dbReference>
<dbReference type="Gene3D" id="2.30.38.10">
    <property type="entry name" value="Luciferase, Domain 3"/>
    <property type="match status" value="2"/>
</dbReference>
<dbReference type="PROSITE" id="PS50075">
    <property type="entry name" value="CARRIER"/>
    <property type="match status" value="2"/>
</dbReference>
<dbReference type="InterPro" id="IPR000415">
    <property type="entry name" value="Nitroreductase-like"/>
</dbReference>
<dbReference type="CDD" id="cd19535">
    <property type="entry name" value="Cyc_NRPS"/>
    <property type="match status" value="1"/>
</dbReference>
<organism evidence="9 10">
    <name type="scientific">Plectonema cf. radiosum LEGE 06105</name>
    <dbReference type="NCBI Taxonomy" id="945769"/>
    <lineage>
        <taxon>Bacteria</taxon>
        <taxon>Bacillati</taxon>
        <taxon>Cyanobacteriota</taxon>
        <taxon>Cyanophyceae</taxon>
        <taxon>Oscillatoriophycideae</taxon>
        <taxon>Oscillatoriales</taxon>
        <taxon>Microcoleaceae</taxon>
        <taxon>Plectonema</taxon>
    </lineage>
</organism>
<dbReference type="Pfam" id="PF00881">
    <property type="entry name" value="Nitroreductase"/>
    <property type="match status" value="1"/>
</dbReference>
<dbReference type="Gene3D" id="3.30.559.10">
    <property type="entry name" value="Chloramphenicol acetyltransferase-like domain"/>
    <property type="match status" value="2"/>
</dbReference>
<feature type="domain" description="Carrier" evidence="8">
    <location>
        <begin position="2438"/>
        <end position="2513"/>
    </location>
</feature>
<dbReference type="InterPro" id="IPR006162">
    <property type="entry name" value="Ppantetheine_attach_site"/>
</dbReference>
<dbReference type="NCBIfam" id="NF003417">
    <property type="entry name" value="PRK04813.1"/>
    <property type="match status" value="6"/>
</dbReference>
<protein>
    <submittedName>
        <fullName evidence="9">Amino acid adenylation domain-containing protein</fullName>
    </submittedName>
</protein>
<dbReference type="GO" id="GO:0016491">
    <property type="term" value="F:oxidoreductase activity"/>
    <property type="evidence" value="ECO:0007669"/>
    <property type="project" value="InterPro"/>
</dbReference>
<keyword evidence="10" id="KW-1185">Reference proteome</keyword>
<evidence type="ECO:0000256" key="7">
    <source>
        <dbReference type="SAM" id="MobiDB-lite"/>
    </source>
</evidence>
<dbReference type="Pfam" id="PF00668">
    <property type="entry name" value="Condensation"/>
    <property type="match status" value="2"/>
</dbReference>
<dbReference type="PROSITE" id="PS00455">
    <property type="entry name" value="AMP_BINDING"/>
    <property type="match status" value="2"/>
</dbReference>
<dbReference type="GO" id="GO:0005737">
    <property type="term" value="C:cytoplasm"/>
    <property type="evidence" value="ECO:0007669"/>
    <property type="project" value="TreeGrafter"/>
</dbReference>
<dbReference type="GO" id="GO:0031177">
    <property type="term" value="F:phosphopantetheine binding"/>
    <property type="evidence" value="ECO:0007669"/>
    <property type="project" value="TreeGrafter"/>
</dbReference>
<feature type="domain" description="Carrier" evidence="8">
    <location>
        <begin position="1092"/>
        <end position="1167"/>
    </location>
</feature>
<dbReference type="Pfam" id="PF00550">
    <property type="entry name" value="PP-binding"/>
    <property type="match status" value="2"/>
</dbReference>
<keyword evidence="6" id="KW-0436">Ligase</keyword>